<evidence type="ECO:0000259" key="3">
    <source>
        <dbReference type="PROSITE" id="PS51192"/>
    </source>
</evidence>
<dbReference type="eggNOG" id="arCOG00555">
    <property type="taxonomic scope" value="Archaea"/>
</dbReference>
<keyword evidence="1" id="KW-0547">Nucleotide-binding</keyword>
<dbReference type="Pfam" id="PF00270">
    <property type="entry name" value="DEAD"/>
    <property type="match status" value="1"/>
</dbReference>
<organism evidence="5 6">
    <name type="scientific">Candidatus Nitrososphaera evergladensis SR1</name>
    <dbReference type="NCBI Taxonomy" id="1459636"/>
    <lineage>
        <taxon>Archaea</taxon>
        <taxon>Nitrososphaerota</taxon>
        <taxon>Nitrososphaeria</taxon>
        <taxon>Nitrososphaerales</taxon>
        <taxon>Nitrososphaeraceae</taxon>
        <taxon>Nitrososphaera</taxon>
    </lineage>
</organism>
<dbReference type="GO" id="GO:0043138">
    <property type="term" value="F:3'-5' DNA helicase activity"/>
    <property type="evidence" value="ECO:0007669"/>
    <property type="project" value="TreeGrafter"/>
</dbReference>
<dbReference type="GO" id="GO:0006289">
    <property type="term" value="P:nucleotide-excision repair"/>
    <property type="evidence" value="ECO:0007669"/>
    <property type="project" value="TreeGrafter"/>
</dbReference>
<protein>
    <submittedName>
        <fullName evidence="5">Helicase family protein with metal-binding cysteine cluster</fullName>
    </submittedName>
</protein>
<dbReference type="GO" id="GO:0003676">
    <property type="term" value="F:nucleic acid binding"/>
    <property type="evidence" value="ECO:0007669"/>
    <property type="project" value="InterPro"/>
</dbReference>
<evidence type="ECO:0000256" key="1">
    <source>
        <dbReference type="ARBA" id="ARBA00022741"/>
    </source>
</evidence>
<dbReference type="AlphaFoldDB" id="A0A075MWC5"/>
<feature type="domain" description="Helicase ATP-binding" evidence="3">
    <location>
        <begin position="178"/>
        <end position="365"/>
    </location>
</feature>
<keyword evidence="5" id="KW-0378">Hydrolase</keyword>
<feature type="domain" description="Helicase C-terminal" evidence="4">
    <location>
        <begin position="393"/>
        <end position="535"/>
    </location>
</feature>
<dbReference type="EMBL" id="CP007174">
    <property type="protein sequence ID" value="AIF84962.1"/>
    <property type="molecule type" value="Genomic_DNA"/>
</dbReference>
<dbReference type="Gene3D" id="3.40.50.300">
    <property type="entry name" value="P-loop containing nucleotide triphosphate hydrolases"/>
    <property type="match status" value="2"/>
</dbReference>
<dbReference type="InterPro" id="IPR001650">
    <property type="entry name" value="Helicase_C-like"/>
</dbReference>
<dbReference type="HOGENOM" id="CLU_000809_3_2_2"/>
<reference evidence="5 6" key="1">
    <citation type="journal article" date="2014" name="PLoS ONE">
        <title>Genome Sequence of Candidatus Nitrososphaera evergladensis from Group I.1b Enriched from Everglades Soil Reveals Novel Genomic Features of the Ammonia-Oxidizing Archaea.</title>
        <authorList>
            <person name="Zhalnina K.V."/>
            <person name="Dias R."/>
            <person name="Leonard M.T."/>
            <person name="Dorr de Quadros P."/>
            <person name="Camargo F.A."/>
            <person name="Drew J.C."/>
            <person name="Farmerie W.G."/>
            <person name="Daroub S.H."/>
            <person name="Triplett E.W."/>
        </authorList>
    </citation>
    <scope>NUCLEOTIDE SEQUENCE [LARGE SCALE GENOMIC DNA]</scope>
    <source>
        <strain evidence="5 6">SR1</strain>
    </source>
</reference>
<gene>
    <name evidence="5" type="ORF">NTE_02924</name>
</gene>
<keyword evidence="2" id="KW-0067">ATP-binding</keyword>
<evidence type="ECO:0000313" key="6">
    <source>
        <dbReference type="Proteomes" id="UP000028194"/>
    </source>
</evidence>
<dbReference type="GO" id="GO:0036297">
    <property type="term" value="P:interstrand cross-link repair"/>
    <property type="evidence" value="ECO:0007669"/>
    <property type="project" value="TreeGrafter"/>
</dbReference>
<evidence type="ECO:0000256" key="2">
    <source>
        <dbReference type="ARBA" id="ARBA00022840"/>
    </source>
</evidence>
<dbReference type="Pfam" id="PF09369">
    <property type="entry name" value="MZB"/>
    <property type="match status" value="1"/>
</dbReference>
<dbReference type="InterPro" id="IPR014001">
    <property type="entry name" value="Helicase_ATP-bd"/>
</dbReference>
<accession>A0A075MWC5</accession>
<evidence type="ECO:0000259" key="4">
    <source>
        <dbReference type="PROSITE" id="PS51194"/>
    </source>
</evidence>
<dbReference type="SMART" id="SM00490">
    <property type="entry name" value="HELICc"/>
    <property type="match status" value="1"/>
</dbReference>
<dbReference type="OrthoDB" id="36796at2157"/>
<dbReference type="InterPro" id="IPR011545">
    <property type="entry name" value="DEAD/DEAH_box_helicase_dom"/>
</dbReference>
<dbReference type="PANTHER" id="PTHR47957">
    <property type="entry name" value="ATP-DEPENDENT HELICASE HRQ1"/>
    <property type="match status" value="1"/>
</dbReference>
<dbReference type="SMART" id="SM00487">
    <property type="entry name" value="DEXDc"/>
    <property type="match status" value="1"/>
</dbReference>
<dbReference type="SUPFAM" id="SSF52540">
    <property type="entry name" value="P-loop containing nucleoside triphosphate hydrolases"/>
    <property type="match status" value="2"/>
</dbReference>
<dbReference type="KEGG" id="nev:NTE_02924"/>
<sequence length="881" mass="97509">MRDVIIVYSGRQFSQEQQDAGVANNSSYRCPKCSSPHSVGADRIFDGRLMFRCARCKICAIVQSSTSTDESYLEFLDKCEDGGGAATTDDLRLLMEQEKIIRPKKEIDAFLAGLEGKDPLLEEVLRSDRDYVVDFRSLEEPPPEYGNDVNSMPVDEGIISVLKAKGIEKLYKFQEEAIKKILQGNDVVITAPTASGKTEAFCIPILQKIAEEVSRFGSLRAGERGKIMAIFVYPTKALGRDQMPKITELAEPLGVRAAVLDGDTPDTERARVLESPPDIIVTNFDVIHYHMMHRTKFSRALRTAKFLVVDEAHVYTGVFGANVHHIIARLERLASSKMQIAAASATLPNAADFCKALFGREMQAIKGRGRRGRVNLAIIFPSLRSHRSLALDILKEAAAKGKHRTIAFSNSHLGSELLAFYAARQGVSIRVHRAGLTASARAGVEEMFKSGKLSAISATPTLELGIDIGDVDAIVSNIVPVNRLVQRIGRAARRGQEGYAFLALGNDPISQYYKSHPDDYLSDQEFAYTDPENPFVKEFQILAMACDRPVSMAESKGAWDTVQKLVSRGLLSLEKERFVPDFKKAMAVLNSYSIRGIGSRVDIKLAGKIIGDRSLPQALEELHQDAIYFLAGRRYRVKALHFERDRQPYAELEAIPYDYPYYTKALTDEWPSILEVHERKKVFGIEVAYCSLKIQKRVLGYANVEIGQEAAQGKTKVMFDQPLEYEFFTKGFVFRAPRPEETMSKADDEEYVEMSAFHASEHVIIEGSAMITGGASQDLGGISLGSSGLIFVYDGSIGGNGASKVLYDRLDKALGRALRILSECPCTSESGCPRCTYSYRCGNNNEYLHKAAAIEVMNRAVEGEATKIGDDEEIQGDRALV</sequence>
<dbReference type="STRING" id="1459636.NTE_02924"/>
<dbReference type="Pfam" id="PF00271">
    <property type="entry name" value="Helicase_C"/>
    <property type="match status" value="1"/>
</dbReference>
<dbReference type="PANTHER" id="PTHR47957:SF3">
    <property type="entry name" value="ATP-DEPENDENT HELICASE HRQ1"/>
    <property type="match status" value="1"/>
</dbReference>
<dbReference type="InterPro" id="IPR027417">
    <property type="entry name" value="P-loop_NTPase"/>
</dbReference>
<dbReference type="InterPro" id="IPR018973">
    <property type="entry name" value="MZB"/>
</dbReference>
<dbReference type="Proteomes" id="UP000028194">
    <property type="component" value="Chromosome"/>
</dbReference>
<name>A0A075MWC5_9ARCH</name>
<dbReference type="GO" id="GO:0005524">
    <property type="term" value="F:ATP binding"/>
    <property type="evidence" value="ECO:0007669"/>
    <property type="project" value="UniProtKB-KW"/>
</dbReference>
<dbReference type="PROSITE" id="PS51192">
    <property type="entry name" value="HELICASE_ATP_BIND_1"/>
    <property type="match status" value="1"/>
</dbReference>
<dbReference type="PROSITE" id="PS51194">
    <property type="entry name" value="HELICASE_CTER"/>
    <property type="match status" value="1"/>
</dbReference>
<keyword evidence="5" id="KW-0347">Helicase</keyword>
<evidence type="ECO:0000313" key="5">
    <source>
        <dbReference type="EMBL" id="AIF84962.1"/>
    </source>
</evidence>
<keyword evidence="6" id="KW-1185">Reference proteome</keyword>
<proteinExistence type="predicted"/>